<evidence type="ECO:0000256" key="1">
    <source>
        <dbReference type="ARBA" id="ARBA00022448"/>
    </source>
</evidence>
<keyword evidence="3 5" id="KW-0067">ATP-binding</keyword>
<sequence length="285" mass="31634">MMIKCRNLQAKRLAYLNFDLAEGKILGLLGKNGAGKTTLIRTLLGFNKVNEGAELEVLGYQPGAWPQELKNDIGYVPQRFAGFDGLTIDEAIATVKPFYQDWDDAFAEKLLAEYGLPRWIKIRKLSEGEKQQFSIVLAMAYRPKLLILDEPVASLDPLARRQFIEQLIDNHCETGTTVVFASHITSDIERIASDVLLIKEGKAMISGDLDDIRANLVKVNCRETAFAKLDLAPFKPLSHSQTGADHQFLCDAAGQNIAALLTAKGLQQVQVSHLNLEDLFLELHA</sequence>
<proteinExistence type="predicted"/>
<dbReference type="PROSITE" id="PS50893">
    <property type="entry name" value="ABC_TRANSPORTER_2"/>
    <property type="match status" value="1"/>
</dbReference>
<dbReference type="Proteomes" id="UP001201273">
    <property type="component" value="Unassembled WGS sequence"/>
</dbReference>
<evidence type="ECO:0000256" key="3">
    <source>
        <dbReference type="ARBA" id="ARBA00022840"/>
    </source>
</evidence>
<gene>
    <name evidence="5" type="ORF">K6Y31_07220</name>
</gene>
<reference evidence="5 6" key="1">
    <citation type="journal article" date="2022" name="Environ. Microbiol. Rep.">
        <title>Eco-phylogenetic analyses reveal divergent evolution of vitamin B12 metabolism in the marine bacterial family 'Psychromonadaceae'.</title>
        <authorList>
            <person name="Jin X."/>
            <person name="Yang Y."/>
            <person name="Cao H."/>
            <person name="Gao B."/>
            <person name="Zhao Z."/>
        </authorList>
    </citation>
    <scope>NUCLEOTIDE SEQUENCE [LARGE SCALE GENOMIC DNA]</scope>
    <source>
        <strain evidence="5 6">MKS20</strain>
    </source>
</reference>
<dbReference type="GO" id="GO:0005524">
    <property type="term" value="F:ATP binding"/>
    <property type="evidence" value="ECO:0007669"/>
    <property type="project" value="UniProtKB-KW"/>
</dbReference>
<dbReference type="CDD" id="cd03230">
    <property type="entry name" value="ABC_DR_subfamily_A"/>
    <property type="match status" value="1"/>
</dbReference>
<keyword evidence="6" id="KW-1185">Reference proteome</keyword>
<evidence type="ECO:0000256" key="2">
    <source>
        <dbReference type="ARBA" id="ARBA00022741"/>
    </source>
</evidence>
<protein>
    <submittedName>
        <fullName evidence="5">ABC transporter ATP-binding protein</fullName>
    </submittedName>
</protein>
<dbReference type="InterPro" id="IPR051782">
    <property type="entry name" value="ABC_Transporter_VariousFunc"/>
</dbReference>
<keyword evidence="2" id="KW-0547">Nucleotide-binding</keyword>
<keyword evidence="1" id="KW-0813">Transport</keyword>
<evidence type="ECO:0000259" key="4">
    <source>
        <dbReference type="PROSITE" id="PS50893"/>
    </source>
</evidence>
<dbReference type="InterPro" id="IPR003439">
    <property type="entry name" value="ABC_transporter-like_ATP-bd"/>
</dbReference>
<dbReference type="InterPro" id="IPR003593">
    <property type="entry name" value="AAA+_ATPase"/>
</dbReference>
<dbReference type="SUPFAM" id="SSF52540">
    <property type="entry name" value="P-loop containing nucleoside triphosphate hydrolases"/>
    <property type="match status" value="1"/>
</dbReference>
<accession>A0ABS8W8A8</accession>
<dbReference type="EMBL" id="JAIMJA010000006">
    <property type="protein sequence ID" value="MCE2594602.1"/>
    <property type="molecule type" value="Genomic_DNA"/>
</dbReference>
<dbReference type="RefSeq" id="WP_233052139.1">
    <property type="nucleotide sequence ID" value="NZ_JAIMJA010000006.1"/>
</dbReference>
<name>A0ABS8W8A8_9GAMM</name>
<organism evidence="5 6">
    <name type="scientific">Motilimonas cestriensis</name>
    <dbReference type="NCBI Taxonomy" id="2742685"/>
    <lineage>
        <taxon>Bacteria</taxon>
        <taxon>Pseudomonadati</taxon>
        <taxon>Pseudomonadota</taxon>
        <taxon>Gammaproteobacteria</taxon>
        <taxon>Alteromonadales</taxon>
        <taxon>Alteromonadales genera incertae sedis</taxon>
        <taxon>Motilimonas</taxon>
    </lineage>
</organism>
<feature type="domain" description="ABC transporter" evidence="4">
    <location>
        <begin position="3"/>
        <end position="225"/>
    </location>
</feature>
<evidence type="ECO:0000313" key="5">
    <source>
        <dbReference type="EMBL" id="MCE2594602.1"/>
    </source>
</evidence>
<dbReference type="Pfam" id="PF00005">
    <property type="entry name" value="ABC_tran"/>
    <property type="match status" value="1"/>
</dbReference>
<dbReference type="Gene3D" id="3.40.50.300">
    <property type="entry name" value="P-loop containing nucleotide triphosphate hydrolases"/>
    <property type="match status" value="1"/>
</dbReference>
<comment type="caution">
    <text evidence="5">The sequence shown here is derived from an EMBL/GenBank/DDBJ whole genome shotgun (WGS) entry which is preliminary data.</text>
</comment>
<dbReference type="PANTHER" id="PTHR42939:SF1">
    <property type="entry name" value="ABC TRANSPORTER ATP-BINDING PROTEIN ALBC-RELATED"/>
    <property type="match status" value="1"/>
</dbReference>
<dbReference type="PANTHER" id="PTHR42939">
    <property type="entry name" value="ABC TRANSPORTER ATP-BINDING PROTEIN ALBC-RELATED"/>
    <property type="match status" value="1"/>
</dbReference>
<dbReference type="SMART" id="SM00382">
    <property type="entry name" value="AAA"/>
    <property type="match status" value="1"/>
</dbReference>
<dbReference type="InterPro" id="IPR027417">
    <property type="entry name" value="P-loop_NTPase"/>
</dbReference>
<evidence type="ECO:0000313" key="6">
    <source>
        <dbReference type="Proteomes" id="UP001201273"/>
    </source>
</evidence>